<sequence>MFEIRKDDWIISDTHFFHNNIIKYCGRPQNHDDLMIYNWNRLVQPSNRIIHGGDLLWSAKDKFLEILPMLRGEKFILVGGNHDKGKRKFIESCGFTFLEEKDLTYNKDGIRILFTHRPIIDNRKIFRGNNVYNVHGHIHEKSMESSKYINICVEHYNYRPIQFSEILKRIRRSKNGSRRC</sequence>
<comment type="caution">
    <text evidence="2">The sequence shown here is derived from an EMBL/GenBank/DDBJ whole genome shotgun (WGS) entry which is preliminary data.</text>
</comment>
<dbReference type="AlphaFoldDB" id="A0A0F9NTN2"/>
<feature type="domain" description="Calcineurin-like phosphoesterase" evidence="1">
    <location>
        <begin position="10"/>
        <end position="147"/>
    </location>
</feature>
<protein>
    <recommendedName>
        <fullName evidence="1">Calcineurin-like phosphoesterase domain-containing protein</fullName>
    </recommendedName>
</protein>
<evidence type="ECO:0000259" key="1">
    <source>
        <dbReference type="Pfam" id="PF12850"/>
    </source>
</evidence>
<name>A0A0F9NTN2_9ZZZZ</name>
<accession>A0A0F9NTN2</accession>
<dbReference type="InterPro" id="IPR029052">
    <property type="entry name" value="Metallo-depent_PP-like"/>
</dbReference>
<evidence type="ECO:0000313" key="2">
    <source>
        <dbReference type="EMBL" id="KKN22800.1"/>
    </source>
</evidence>
<dbReference type="SUPFAM" id="SSF56300">
    <property type="entry name" value="Metallo-dependent phosphatases"/>
    <property type="match status" value="1"/>
</dbReference>
<reference evidence="2" key="1">
    <citation type="journal article" date="2015" name="Nature">
        <title>Complex archaea that bridge the gap between prokaryotes and eukaryotes.</title>
        <authorList>
            <person name="Spang A."/>
            <person name="Saw J.H."/>
            <person name="Jorgensen S.L."/>
            <person name="Zaremba-Niedzwiedzka K."/>
            <person name="Martijn J."/>
            <person name="Lind A.E."/>
            <person name="van Eijk R."/>
            <person name="Schleper C."/>
            <person name="Guy L."/>
            <person name="Ettema T.J."/>
        </authorList>
    </citation>
    <scope>NUCLEOTIDE SEQUENCE</scope>
</reference>
<dbReference type="Gene3D" id="3.60.21.10">
    <property type="match status" value="1"/>
</dbReference>
<organism evidence="2">
    <name type="scientific">marine sediment metagenome</name>
    <dbReference type="NCBI Taxonomy" id="412755"/>
    <lineage>
        <taxon>unclassified sequences</taxon>
        <taxon>metagenomes</taxon>
        <taxon>ecological metagenomes</taxon>
    </lineage>
</organism>
<dbReference type="Pfam" id="PF12850">
    <property type="entry name" value="Metallophos_2"/>
    <property type="match status" value="1"/>
</dbReference>
<proteinExistence type="predicted"/>
<gene>
    <name evidence="2" type="ORF">LCGC14_0911620</name>
</gene>
<dbReference type="EMBL" id="LAZR01003030">
    <property type="protein sequence ID" value="KKN22800.1"/>
    <property type="molecule type" value="Genomic_DNA"/>
</dbReference>
<dbReference type="InterPro" id="IPR024654">
    <property type="entry name" value="Calcineurin-like_PHP_lpxH"/>
</dbReference>